<evidence type="ECO:0000313" key="3">
    <source>
        <dbReference type="Proteomes" id="UP001162060"/>
    </source>
</evidence>
<accession>A0AAV1UA61</accession>
<sequence>MTQTTADQSTDEVVGSRACHFSSAGGKSTDPVKMVVVVISFGFYPPVLLLENDQILDNHARRVDVGYSIEPVDDI</sequence>
<protein>
    <submittedName>
        <fullName evidence="2">Uncharacterized protein</fullName>
    </submittedName>
</protein>
<reference evidence="2" key="1">
    <citation type="submission" date="2024-01" db="EMBL/GenBank/DDBJ databases">
        <authorList>
            <person name="Webb A."/>
        </authorList>
    </citation>
    <scope>NUCLEOTIDE SEQUENCE</scope>
    <source>
        <strain evidence="2">Pm1</strain>
    </source>
</reference>
<feature type="region of interest" description="Disordered" evidence="1">
    <location>
        <begin position="1"/>
        <end position="28"/>
    </location>
</feature>
<proteinExistence type="predicted"/>
<organism evidence="2 3">
    <name type="scientific">Peronospora matthiolae</name>
    <dbReference type="NCBI Taxonomy" id="2874970"/>
    <lineage>
        <taxon>Eukaryota</taxon>
        <taxon>Sar</taxon>
        <taxon>Stramenopiles</taxon>
        <taxon>Oomycota</taxon>
        <taxon>Peronosporomycetes</taxon>
        <taxon>Peronosporales</taxon>
        <taxon>Peronosporaceae</taxon>
        <taxon>Peronospora</taxon>
    </lineage>
</organism>
<comment type="caution">
    <text evidence="2">The sequence shown here is derived from an EMBL/GenBank/DDBJ whole genome shotgun (WGS) entry which is preliminary data.</text>
</comment>
<gene>
    <name evidence="2" type="ORF">PM001_LOCUS16002</name>
</gene>
<evidence type="ECO:0000313" key="2">
    <source>
        <dbReference type="EMBL" id="CAK7930852.1"/>
    </source>
</evidence>
<name>A0AAV1UA61_9STRA</name>
<dbReference type="Proteomes" id="UP001162060">
    <property type="component" value="Unassembled WGS sequence"/>
</dbReference>
<dbReference type="EMBL" id="CAKLBY020000169">
    <property type="protein sequence ID" value="CAK7930852.1"/>
    <property type="molecule type" value="Genomic_DNA"/>
</dbReference>
<dbReference type="AlphaFoldDB" id="A0AAV1UA61"/>
<evidence type="ECO:0000256" key="1">
    <source>
        <dbReference type="SAM" id="MobiDB-lite"/>
    </source>
</evidence>